<reference evidence="2" key="3">
    <citation type="submission" date="2025-09" db="UniProtKB">
        <authorList>
            <consortium name="Ensembl"/>
        </authorList>
    </citation>
    <scope>IDENTIFICATION</scope>
</reference>
<dbReference type="GO" id="GO:0120160">
    <property type="term" value="F:intraciliary transport particle A binding"/>
    <property type="evidence" value="ECO:0007669"/>
    <property type="project" value="TreeGrafter"/>
</dbReference>
<proteinExistence type="predicted"/>
<dbReference type="Ensembl" id="ENSBIXT00000025400.1">
    <property type="protein sequence ID" value="ENSBIXP00000014418.1"/>
    <property type="gene ID" value="ENSBIXG00000003379.1"/>
</dbReference>
<dbReference type="GO" id="GO:0007340">
    <property type="term" value="P:acrosome reaction"/>
    <property type="evidence" value="ECO:0007669"/>
    <property type="project" value="TreeGrafter"/>
</dbReference>
<organism evidence="2 3">
    <name type="scientific">Bos indicus x Bos taurus</name>
    <name type="common">Hybrid cattle</name>
    <dbReference type="NCBI Taxonomy" id="30522"/>
    <lineage>
        <taxon>Eukaryota</taxon>
        <taxon>Metazoa</taxon>
        <taxon>Chordata</taxon>
        <taxon>Craniata</taxon>
        <taxon>Vertebrata</taxon>
        <taxon>Euteleostomi</taxon>
        <taxon>Mammalia</taxon>
        <taxon>Eutheria</taxon>
        <taxon>Laurasiatheria</taxon>
        <taxon>Artiodactyla</taxon>
        <taxon>Ruminantia</taxon>
        <taxon>Pecora</taxon>
        <taxon>Bovidae</taxon>
        <taxon>Bovinae</taxon>
        <taxon>Bos</taxon>
    </lineage>
</organism>
<dbReference type="Proteomes" id="UP000314981">
    <property type="component" value="Chromosome 15"/>
</dbReference>
<name>A0A4W2CR17_BOBOX</name>
<dbReference type="GO" id="GO:0007283">
    <property type="term" value="P:spermatogenesis"/>
    <property type="evidence" value="ECO:0007669"/>
    <property type="project" value="TreeGrafter"/>
</dbReference>
<protein>
    <submittedName>
        <fullName evidence="2">Intraflagellar transport associated protein</fullName>
    </submittedName>
</protein>
<evidence type="ECO:0000313" key="3">
    <source>
        <dbReference type="Proteomes" id="UP000314981"/>
    </source>
</evidence>
<dbReference type="AlphaFoldDB" id="A0A4W2CR17"/>
<dbReference type="InterPro" id="IPR040028">
    <property type="entry name" value="IFTAP"/>
</dbReference>
<dbReference type="PANTHER" id="PTHR35543:SF1">
    <property type="entry name" value="INTRAFLAGELLAR TRANSPORT-ASSOCIATED PROTEIN"/>
    <property type="match status" value="1"/>
</dbReference>
<sequence>MPAKTPELEMMDEDRLIEEVLDKFVNCHEQTYEEFLRTFTHLSKDVLLLPGQVEQEVSLSVPSYIPSVAIQPVTPGTKPRPTVKAADKQSKEIVGDEVQPFSLDEEFDYDAVVLTPKFTPAEMNAIKELSKQKTKSADLEDPHD</sequence>
<gene>
    <name evidence="2" type="primary">IFTAP</name>
</gene>
<dbReference type="Pfam" id="PF17722">
    <property type="entry name" value="IFTAP"/>
    <property type="match status" value="1"/>
</dbReference>
<reference evidence="2" key="2">
    <citation type="submission" date="2025-08" db="UniProtKB">
        <authorList>
            <consortium name="Ensembl"/>
        </authorList>
    </citation>
    <scope>IDENTIFICATION</scope>
</reference>
<feature type="region of interest" description="Disordered" evidence="1">
    <location>
        <begin position="72"/>
        <end position="91"/>
    </location>
</feature>
<accession>A0A4W2CR17</accession>
<dbReference type="GO" id="GO:0097731">
    <property type="term" value="C:9+0 non-motile cilium"/>
    <property type="evidence" value="ECO:0007669"/>
    <property type="project" value="TreeGrafter"/>
</dbReference>
<dbReference type="GO" id="GO:0005829">
    <property type="term" value="C:cytosol"/>
    <property type="evidence" value="ECO:0007669"/>
    <property type="project" value="TreeGrafter"/>
</dbReference>
<keyword evidence="3" id="KW-1185">Reference proteome</keyword>
<evidence type="ECO:0000256" key="1">
    <source>
        <dbReference type="SAM" id="MobiDB-lite"/>
    </source>
</evidence>
<dbReference type="PANTHER" id="PTHR35543">
    <property type="entry name" value="PROTEIN C11ORF74"/>
    <property type="match status" value="1"/>
</dbReference>
<evidence type="ECO:0000313" key="2">
    <source>
        <dbReference type="Ensembl" id="ENSBIXP00000014418.1"/>
    </source>
</evidence>
<reference evidence="2 3" key="1">
    <citation type="submission" date="2018-11" db="EMBL/GenBank/DDBJ databases">
        <title>Haplotype-resolved cattle genomes.</title>
        <authorList>
            <person name="Low W.Y."/>
            <person name="Tearle R."/>
            <person name="Bickhart D.M."/>
            <person name="Rosen B.D."/>
            <person name="Koren S."/>
            <person name="Rhie A."/>
            <person name="Hiendleder S."/>
            <person name="Phillippy A.M."/>
            <person name="Smith T.P.L."/>
            <person name="Williams J.L."/>
        </authorList>
    </citation>
    <scope>NUCLEOTIDE SEQUENCE [LARGE SCALE GENOMIC DNA]</scope>
</reference>